<evidence type="ECO:0000256" key="1">
    <source>
        <dbReference type="SAM" id="MobiDB-lite"/>
    </source>
</evidence>
<feature type="region of interest" description="Disordered" evidence="1">
    <location>
        <begin position="162"/>
        <end position="249"/>
    </location>
</feature>
<dbReference type="EMBL" id="WBSO01000016">
    <property type="protein sequence ID" value="KAB8294662.1"/>
    <property type="molecule type" value="Genomic_DNA"/>
</dbReference>
<dbReference type="GO" id="GO:0008800">
    <property type="term" value="F:beta-lactamase activity"/>
    <property type="evidence" value="ECO:0007669"/>
    <property type="project" value="InterPro"/>
</dbReference>
<proteinExistence type="predicted"/>
<dbReference type="OrthoDB" id="3237080at2"/>
<dbReference type="GO" id="GO:0030655">
    <property type="term" value="P:beta-lactam antibiotic catabolic process"/>
    <property type="evidence" value="ECO:0007669"/>
    <property type="project" value="InterPro"/>
</dbReference>
<dbReference type="Gene3D" id="3.40.710.10">
    <property type="entry name" value="DD-peptidase/beta-lactamase superfamily"/>
    <property type="match status" value="1"/>
</dbReference>
<gene>
    <name evidence="5" type="ORF">DSM100238_1630</name>
</gene>
<dbReference type="InterPro" id="IPR025874">
    <property type="entry name" value="DZR"/>
</dbReference>
<dbReference type="Pfam" id="PF12773">
    <property type="entry name" value="DZR"/>
    <property type="match status" value="1"/>
</dbReference>
<keyword evidence="2" id="KW-0472">Membrane</keyword>
<keyword evidence="2" id="KW-1133">Transmembrane helix</keyword>
<evidence type="ECO:0000313" key="5">
    <source>
        <dbReference type="EMBL" id="KAB8294662.1"/>
    </source>
</evidence>
<feature type="compositionally biased region" description="Low complexity" evidence="1">
    <location>
        <begin position="287"/>
        <end position="303"/>
    </location>
</feature>
<feature type="domain" description="DZANK-type" evidence="3">
    <location>
        <begin position="68"/>
        <end position="126"/>
    </location>
</feature>
<comment type="caution">
    <text evidence="5">The sequence shown here is derived from an EMBL/GenBank/DDBJ whole genome shotgun (WGS) entry which is preliminary data.</text>
</comment>
<feature type="region of interest" description="Disordered" evidence="1">
    <location>
        <begin position="282"/>
        <end position="325"/>
    </location>
</feature>
<organism evidence="5 6">
    <name type="scientific">Bifidobacterium apri</name>
    <dbReference type="NCBI Taxonomy" id="1769423"/>
    <lineage>
        <taxon>Bacteria</taxon>
        <taxon>Bacillati</taxon>
        <taxon>Actinomycetota</taxon>
        <taxon>Actinomycetes</taxon>
        <taxon>Bifidobacteriales</taxon>
        <taxon>Bifidobacteriaceae</taxon>
        <taxon>Bifidobacterium</taxon>
    </lineage>
</organism>
<dbReference type="SUPFAM" id="SSF56601">
    <property type="entry name" value="beta-lactamase/transpeptidase-like"/>
    <property type="match status" value="1"/>
</dbReference>
<keyword evidence="6" id="KW-1185">Reference proteome</keyword>
<dbReference type="InterPro" id="IPR045155">
    <property type="entry name" value="Beta-lactam_cat"/>
</dbReference>
<dbReference type="InterPro" id="IPR038587">
    <property type="entry name" value="Ribosomal_eL40_sf"/>
</dbReference>
<feature type="region of interest" description="Disordered" evidence="1">
    <location>
        <begin position="27"/>
        <end position="59"/>
    </location>
</feature>
<name>A0A6A2W0J6_9BIFI</name>
<dbReference type="AlphaFoldDB" id="A0A6A2W0J6"/>
<evidence type="ECO:0000259" key="4">
    <source>
        <dbReference type="Pfam" id="PF13354"/>
    </source>
</evidence>
<keyword evidence="2" id="KW-0812">Transmembrane</keyword>
<feature type="compositionally biased region" description="Polar residues" evidence="1">
    <location>
        <begin position="27"/>
        <end position="36"/>
    </location>
</feature>
<feature type="transmembrane region" description="Helical" evidence="2">
    <location>
        <begin position="254"/>
        <end position="275"/>
    </location>
</feature>
<accession>A0A6A2W0J6</accession>
<reference evidence="5 6" key="1">
    <citation type="submission" date="2019-09" db="EMBL/GenBank/DDBJ databases">
        <title>Characterization of the phylogenetic diversity of two novel species belonging to the genus Bifidobacterium: Bifidobacterium cebidarum sp. nov. and Bifidobacterium leontopitheci sp. nov.</title>
        <authorList>
            <person name="Lugli G.A."/>
            <person name="Duranti S."/>
            <person name="Milani C."/>
            <person name="Turroni F."/>
            <person name="Ventura M."/>
        </authorList>
    </citation>
    <scope>NUCLEOTIDE SEQUENCE [LARGE SCALE GENOMIC DNA]</scope>
    <source>
        <strain evidence="5 6">DSM 100238</strain>
    </source>
</reference>
<evidence type="ECO:0000256" key="2">
    <source>
        <dbReference type="SAM" id="Phobius"/>
    </source>
</evidence>
<feature type="compositionally biased region" description="Low complexity" evidence="1">
    <location>
        <begin position="310"/>
        <end position="325"/>
    </location>
</feature>
<sequence>MKYCMICGRWNEDSDKFCTGCGASLSQDDAQGNEPSAVQPDASASKPTAAQADTPAPKQAALPDVRVCPACGASNEPSSRFCTSCGANLKGETSSQEPPTADPDVRVCPACGASNDLSSRFCTTCGKPLATDSGVAEQTISPDTVQTGTTAASIAQAAATTASPAPAVSLPPLPSSSSSNADAATVPIAPVPSSQTSPSAPVPGFTPAPAPVSPTQPVQPPTLPTPTPAAPTFADFNGSGTVPNASGKDKSRRIVVAVVACVVVIALIVSGVLVWRSRNTKESQVQSGASAPSASSNSSSTKSPAKKSKSPSAKSTESTSSDTASRVLDKQVMDAIVDTYNSGSSNAAVSVMTSDNLKSYSSSKASYSMNAAGLYLPPWLAYYDLVGGSPAGGYQSVLSSMDNDKANELIDRDGGMDMLNSWLSAHDYNETRFGHLYGDVNASENGYNNTTSSDDAAKMLTQLIAKGEDGLLSYNVTSDGVVVPDGATVHAHRGMGVGDAYDYFMVVSNGSKKVVVVVLTEGQTKEQAASLTSNVLKQVWQKMFVSGK</sequence>
<feature type="domain" description="Beta-lactamase class A catalytic" evidence="4">
    <location>
        <begin position="402"/>
        <end position="465"/>
    </location>
</feature>
<feature type="compositionally biased region" description="Pro residues" evidence="1">
    <location>
        <begin position="200"/>
        <end position="229"/>
    </location>
</feature>
<feature type="compositionally biased region" description="Low complexity" evidence="1">
    <location>
        <begin position="175"/>
        <end position="185"/>
    </location>
</feature>
<dbReference type="InterPro" id="IPR012338">
    <property type="entry name" value="Beta-lactam/transpept-like"/>
</dbReference>
<dbReference type="Gene3D" id="4.10.1060.50">
    <property type="match status" value="1"/>
</dbReference>
<evidence type="ECO:0000259" key="3">
    <source>
        <dbReference type="Pfam" id="PF12773"/>
    </source>
</evidence>
<dbReference type="Proteomes" id="UP000440041">
    <property type="component" value="Unassembled WGS sequence"/>
</dbReference>
<protein>
    <submittedName>
        <fullName evidence="5">Zinc-ribbon domain-containing protein</fullName>
    </submittedName>
</protein>
<dbReference type="Pfam" id="PF13354">
    <property type="entry name" value="Beta-lactamase2"/>
    <property type="match status" value="1"/>
</dbReference>
<evidence type="ECO:0000313" key="6">
    <source>
        <dbReference type="Proteomes" id="UP000440041"/>
    </source>
</evidence>